<sequence>MQTTKRLGSVAQRKLVELEVDSLQETTDARMSNGQVIWTTILVSTVKNSGRNFPQELVIKFNMNTK</sequence>
<dbReference type="AlphaFoldDB" id="A0A074ZLK2"/>
<dbReference type="CTD" id="20319272"/>
<accession>A0A074ZLK2</accession>
<protein>
    <submittedName>
        <fullName evidence="1">Uncharacterized protein</fullName>
    </submittedName>
</protein>
<organism evidence="1 2">
    <name type="scientific">Opisthorchis viverrini</name>
    <name type="common">Southeast Asian liver fluke</name>
    <dbReference type="NCBI Taxonomy" id="6198"/>
    <lineage>
        <taxon>Eukaryota</taxon>
        <taxon>Metazoa</taxon>
        <taxon>Spiralia</taxon>
        <taxon>Lophotrochozoa</taxon>
        <taxon>Platyhelminthes</taxon>
        <taxon>Trematoda</taxon>
        <taxon>Digenea</taxon>
        <taxon>Opisthorchiida</taxon>
        <taxon>Opisthorchiata</taxon>
        <taxon>Opisthorchiidae</taxon>
        <taxon>Opisthorchis</taxon>
    </lineage>
</organism>
<dbReference type="EMBL" id="KL596710">
    <property type="protein sequence ID" value="KER27966.1"/>
    <property type="molecule type" value="Genomic_DNA"/>
</dbReference>
<gene>
    <name evidence="1" type="ORF">T265_05090</name>
</gene>
<dbReference type="RefSeq" id="XP_009168271.1">
    <property type="nucleotide sequence ID" value="XM_009170007.1"/>
</dbReference>
<dbReference type="KEGG" id="ovi:T265_05090"/>
<keyword evidence="2" id="KW-1185">Reference proteome</keyword>
<evidence type="ECO:0000313" key="1">
    <source>
        <dbReference type="EMBL" id="KER27966.1"/>
    </source>
</evidence>
<reference evidence="1 2" key="1">
    <citation type="submission" date="2013-11" db="EMBL/GenBank/DDBJ databases">
        <title>Opisthorchis viverrini - life in the bile duct.</title>
        <authorList>
            <person name="Young N.D."/>
            <person name="Nagarajan N."/>
            <person name="Lin S.J."/>
            <person name="Korhonen P.K."/>
            <person name="Jex A.R."/>
            <person name="Hall R.S."/>
            <person name="Safavi-Hemami H."/>
            <person name="Kaewkong W."/>
            <person name="Bertrand D."/>
            <person name="Gao S."/>
            <person name="Seet Q."/>
            <person name="Wongkham S."/>
            <person name="Teh B.T."/>
            <person name="Wongkham C."/>
            <person name="Intapan P.M."/>
            <person name="Maleewong W."/>
            <person name="Yang X."/>
            <person name="Hu M."/>
            <person name="Wang Z."/>
            <person name="Hofmann A."/>
            <person name="Sternberg P.W."/>
            <person name="Tan P."/>
            <person name="Wang J."/>
            <person name="Gasser R.B."/>
        </authorList>
    </citation>
    <scope>NUCLEOTIDE SEQUENCE [LARGE SCALE GENOMIC DNA]</scope>
</reference>
<dbReference type="Proteomes" id="UP000054324">
    <property type="component" value="Unassembled WGS sequence"/>
</dbReference>
<name>A0A074ZLK2_OPIVI</name>
<evidence type="ECO:0000313" key="2">
    <source>
        <dbReference type="Proteomes" id="UP000054324"/>
    </source>
</evidence>
<dbReference type="GeneID" id="20319272"/>
<proteinExistence type="predicted"/>